<evidence type="ECO:0000313" key="11">
    <source>
        <dbReference type="EMBL" id="EDW85884.2"/>
    </source>
</evidence>
<keyword evidence="5 8" id="KW-0732">Signal</keyword>
<dbReference type="Gene3D" id="3.90.780.10">
    <property type="entry name" value="5'-Nucleotidase, C-terminal domain"/>
    <property type="match status" value="2"/>
</dbReference>
<dbReference type="Pfam" id="PF00149">
    <property type="entry name" value="Metallophos"/>
    <property type="match status" value="2"/>
</dbReference>
<gene>
    <name evidence="11" type="primary">Dwil\GK22902</name>
    <name evidence="11" type="ORF">Dwil_GK22902</name>
</gene>
<dbReference type="SMR" id="B4NNE5"/>
<feature type="domain" description="5'-Nucleotidase C-terminal" evidence="10">
    <location>
        <begin position="369"/>
        <end position="526"/>
    </location>
</feature>
<feature type="domain" description="5'-Nucleotidase C-terminal" evidence="10">
    <location>
        <begin position="951"/>
        <end position="1122"/>
    </location>
</feature>
<evidence type="ECO:0000256" key="5">
    <source>
        <dbReference type="ARBA" id="ARBA00022729"/>
    </source>
</evidence>
<proteinExistence type="inferred from homology"/>
<dbReference type="SUPFAM" id="SSF55816">
    <property type="entry name" value="5'-nucleotidase (syn. UDP-sugar hydrolase), C-terminal domain"/>
    <property type="match status" value="2"/>
</dbReference>
<feature type="domain" description="Calcineurin-like phosphoesterase" evidence="9">
    <location>
        <begin position="36"/>
        <end position="257"/>
    </location>
</feature>
<comment type="catalytic activity">
    <reaction evidence="1">
        <text>a ribonucleoside 5'-phosphate + H2O = a ribonucleoside + phosphate</text>
        <dbReference type="Rhea" id="RHEA:12484"/>
        <dbReference type="ChEBI" id="CHEBI:15377"/>
        <dbReference type="ChEBI" id="CHEBI:18254"/>
        <dbReference type="ChEBI" id="CHEBI:43474"/>
        <dbReference type="ChEBI" id="CHEBI:58043"/>
        <dbReference type="EC" id="3.1.3.5"/>
    </reaction>
</comment>
<dbReference type="PROSITE" id="PS00786">
    <property type="entry name" value="5_NUCLEOTIDASE_2"/>
    <property type="match status" value="2"/>
</dbReference>
<keyword evidence="7 11" id="KW-0378">Hydrolase</keyword>
<comment type="similarity">
    <text evidence="2">Belongs to the 5'-nucleotidase family.</text>
</comment>
<dbReference type="GO" id="GO:0006196">
    <property type="term" value="P:AMP catabolic process"/>
    <property type="evidence" value="ECO:0007669"/>
    <property type="project" value="TreeGrafter"/>
</dbReference>
<dbReference type="GO" id="GO:0000166">
    <property type="term" value="F:nucleotide binding"/>
    <property type="evidence" value="ECO:0007669"/>
    <property type="project" value="UniProtKB-KW"/>
</dbReference>
<dbReference type="Gene3D" id="3.60.21.10">
    <property type="match status" value="2"/>
</dbReference>
<evidence type="ECO:0000259" key="9">
    <source>
        <dbReference type="Pfam" id="PF00149"/>
    </source>
</evidence>
<dbReference type="PRINTS" id="PR01607">
    <property type="entry name" value="APYRASEFAMLY"/>
</dbReference>
<sequence>MATLWFIALLGLPIIAQIGANPINQPRAEVATEFIILHNNDMHARFEQTNVNGGTCSQEDANTDQCYGGFARVAYEVRQYRAEAAAGGTPVFYLNAGDTYTGTAWFTVFKDEIASAFLNKLKPDAISLGNHEFDKNVEGLIPFLNDVEFPVLACNLNLTNEPDLAAAKQLANSTILETNGVKIGVIGYLTPDTKFLSFKNDVEYNEEIESINAEAEKLKAQGINIIIALGHSGYQKDQEIAKNCPEVDIVVGGHSHTFLDASQPVADDSDTNPEAVRGPYPTTVEQASGKKVPVVQAYAYTKYLGKIHVQFDAEGNLIEFDGAPILLNASVTQEQDLLELLEVYRPNVTALEEQILGYTKVSLEGGNICRMRECNLGNMLTDAMVFARVIENAGGEYWTDASIALLQGGGIRASIDKDADGNITGSDVLTVLPFENPLYVIRITGLTLRNALEHSATVRTWDSNGGFLQMSGLRVEYNYNKPAGERVISAQVLCAACSVPSYSNLNDTAQYGVVISQFILDGGDGYILTEDNFELVDKLEVDDLGATTAYLERRHYVYPEMEGRIVIIEKDDTGSGSHLWASMTLILLSGLVTKLFTSMMHPRLMVLALAFLMYDSIDANPIQSAKAKPPVATEFIILHNNDMHARFEQTSVSSGICTPEEARSNKCYGGFARVAYEVGKYRDEARRGGTPVFYLNAGDTYAGTAWFSIFKDKIASAFLNKLKPDAISLGNHEFDEQVAGLIPFLNDVEFPVLACNLDLRNVPQLAATKHLANSTVLETNGTKIGVIGYLTPDTKTLTLNCEADFFEEVVSINAEAKKLKAQGINIIIALGHSGYKKDQEIAQNCPDVDIVIGGHTNTFLYNGTQPDAEKIEGPYPNMIRQKSGKMVPVVQAYAYTKYLGKLHVKFDAEGNLIEFDGSPILLDASVNQTQDVLDLLEVYRANVTALEKSIVGHTRVLLEGRKEICRARECNMGNLITDAMVFSRVLDDLGGVYWTDAAIAVLQGGGIRSSIEKRSDGTITENDLLTLLPWGNHLYVVRVKGQTLRNALEHAAAVRSTDSDGGFLQVSGIHVIFNQNQPKGQRVVSVDVRCAACPVPDYKPLNNSGSYNIVISEFLFHGGDGHNFNETSDKNTFLPVRLQLNDRGVVGQYLKNRDSVYPEIEGRIKFVETSAASSLLQSFALLLASLGVMRLFS</sequence>
<dbReference type="InterPro" id="IPR006146">
    <property type="entry name" value="5'-Nucleotdase_CS"/>
</dbReference>
<feature type="domain" description="Calcineurin-like phosphoesterase" evidence="9">
    <location>
        <begin position="637"/>
        <end position="856"/>
    </location>
</feature>
<protein>
    <recommendedName>
        <fullName evidence="3">5'-nucleotidase</fullName>
        <ecNumber evidence="3">3.1.3.5</ecNumber>
    </recommendedName>
</protein>
<dbReference type="InterPro" id="IPR004843">
    <property type="entry name" value="Calcineurin-like_PHP"/>
</dbReference>
<organism evidence="11 12">
    <name type="scientific">Drosophila willistoni</name>
    <name type="common">Fruit fly</name>
    <dbReference type="NCBI Taxonomy" id="7260"/>
    <lineage>
        <taxon>Eukaryota</taxon>
        <taxon>Metazoa</taxon>
        <taxon>Ecdysozoa</taxon>
        <taxon>Arthropoda</taxon>
        <taxon>Hexapoda</taxon>
        <taxon>Insecta</taxon>
        <taxon>Pterygota</taxon>
        <taxon>Neoptera</taxon>
        <taxon>Endopterygota</taxon>
        <taxon>Diptera</taxon>
        <taxon>Brachycera</taxon>
        <taxon>Muscomorpha</taxon>
        <taxon>Ephydroidea</taxon>
        <taxon>Drosophilidae</taxon>
        <taxon>Drosophila</taxon>
        <taxon>Sophophora</taxon>
    </lineage>
</organism>
<accession>B4NNE5</accession>
<dbReference type="Pfam" id="PF02872">
    <property type="entry name" value="5_nucleotid_C"/>
    <property type="match status" value="2"/>
</dbReference>
<evidence type="ECO:0000256" key="8">
    <source>
        <dbReference type="SAM" id="SignalP"/>
    </source>
</evidence>
<dbReference type="GO" id="GO:0005886">
    <property type="term" value="C:plasma membrane"/>
    <property type="evidence" value="ECO:0007669"/>
    <property type="project" value="TreeGrafter"/>
</dbReference>
<dbReference type="STRING" id="7260.B4NNE5"/>
<dbReference type="EC" id="3.1.3.5" evidence="3"/>
<keyword evidence="4" id="KW-0479">Metal-binding</keyword>
<dbReference type="PANTHER" id="PTHR11575:SF24">
    <property type="entry name" value="5'-NUCLEOTIDASE"/>
    <property type="match status" value="1"/>
</dbReference>
<dbReference type="OrthoDB" id="7722975at2759"/>
<dbReference type="EMBL" id="CH964282">
    <property type="protein sequence ID" value="EDW85884.2"/>
    <property type="molecule type" value="Genomic_DNA"/>
</dbReference>
<evidence type="ECO:0000256" key="2">
    <source>
        <dbReference type="ARBA" id="ARBA00006654"/>
    </source>
</evidence>
<dbReference type="FunFam" id="3.60.21.10:FF:000020">
    <property type="entry name" value="NT5E isoform 4"/>
    <property type="match status" value="2"/>
</dbReference>
<feature type="signal peptide" evidence="8">
    <location>
        <begin position="1"/>
        <end position="20"/>
    </location>
</feature>
<dbReference type="InterPro" id="IPR029052">
    <property type="entry name" value="Metallo-depent_PP-like"/>
</dbReference>
<dbReference type="InParanoid" id="B4NNE5"/>
<dbReference type="Proteomes" id="UP000007798">
    <property type="component" value="Unassembled WGS sequence"/>
</dbReference>
<evidence type="ECO:0000256" key="6">
    <source>
        <dbReference type="ARBA" id="ARBA00022741"/>
    </source>
</evidence>
<evidence type="ECO:0000259" key="10">
    <source>
        <dbReference type="Pfam" id="PF02872"/>
    </source>
</evidence>
<evidence type="ECO:0000256" key="7">
    <source>
        <dbReference type="ARBA" id="ARBA00022801"/>
    </source>
</evidence>
<evidence type="ECO:0000256" key="4">
    <source>
        <dbReference type="ARBA" id="ARBA00022723"/>
    </source>
</evidence>
<dbReference type="CDD" id="cd07409">
    <property type="entry name" value="MPP_CD73_N"/>
    <property type="match status" value="2"/>
</dbReference>
<dbReference type="InterPro" id="IPR018247">
    <property type="entry name" value="EF_Hand_1_Ca_BS"/>
</dbReference>
<feature type="chain" id="PRO_5006458514" description="5'-nucleotidase" evidence="8">
    <location>
        <begin position="21"/>
        <end position="1193"/>
    </location>
</feature>
<dbReference type="PROSITE" id="PS00018">
    <property type="entry name" value="EF_HAND_1"/>
    <property type="match status" value="1"/>
</dbReference>
<keyword evidence="12" id="KW-1185">Reference proteome</keyword>
<dbReference type="InterPro" id="IPR006179">
    <property type="entry name" value="5_nucleotidase/apyrase"/>
</dbReference>
<name>B4NNE5_DROWI</name>
<evidence type="ECO:0000313" key="12">
    <source>
        <dbReference type="Proteomes" id="UP000007798"/>
    </source>
</evidence>
<reference evidence="11 12" key="1">
    <citation type="journal article" date="2007" name="Nature">
        <title>Evolution of genes and genomes on the Drosophila phylogeny.</title>
        <authorList>
            <consortium name="Drosophila 12 Genomes Consortium"/>
            <person name="Clark A.G."/>
            <person name="Eisen M.B."/>
            <person name="Smith D.R."/>
            <person name="Bergman C.M."/>
            <person name="Oliver B."/>
            <person name="Markow T.A."/>
            <person name="Kaufman T.C."/>
            <person name="Kellis M."/>
            <person name="Gelbart W."/>
            <person name="Iyer V.N."/>
            <person name="Pollard D.A."/>
            <person name="Sackton T.B."/>
            <person name="Larracuente A.M."/>
            <person name="Singh N.D."/>
            <person name="Abad J.P."/>
            <person name="Abt D.N."/>
            <person name="Adryan B."/>
            <person name="Aguade M."/>
            <person name="Akashi H."/>
            <person name="Anderson W.W."/>
            <person name="Aquadro C.F."/>
            <person name="Ardell D.H."/>
            <person name="Arguello R."/>
            <person name="Artieri C.G."/>
            <person name="Barbash D.A."/>
            <person name="Barker D."/>
            <person name="Barsanti P."/>
            <person name="Batterham P."/>
            <person name="Batzoglou S."/>
            <person name="Begun D."/>
            <person name="Bhutkar A."/>
            <person name="Blanco E."/>
            <person name="Bosak S.A."/>
            <person name="Bradley R.K."/>
            <person name="Brand A.D."/>
            <person name="Brent M.R."/>
            <person name="Brooks A.N."/>
            <person name="Brown R.H."/>
            <person name="Butlin R.K."/>
            <person name="Caggese C."/>
            <person name="Calvi B.R."/>
            <person name="Bernardo de Carvalho A."/>
            <person name="Caspi A."/>
            <person name="Castrezana S."/>
            <person name="Celniker S.E."/>
            <person name="Chang J.L."/>
            <person name="Chapple C."/>
            <person name="Chatterji S."/>
            <person name="Chinwalla A."/>
            <person name="Civetta A."/>
            <person name="Clifton S.W."/>
            <person name="Comeron J.M."/>
            <person name="Costello J.C."/>
            <person name="Coyne J.A."/>
            <person name="Daub J."/>
            <person name="David R.G."/>
            <person name="Delcher A.L."/>
            <person name="Delehaunty K."/>
            <person name="Do C.B."/>
            <person name="Ebling H."/>
            <person name="Edwards K."/>
            <person name="Eickbush T."/>
            <person name="Evans J.D."/>
            <person name="Filipski A."/>
            <person name="Findeiss S."/>
            <person name="Freyhult E."/>
            <person name="Fulton L."/>
            <person name="Fulton R."/>
            <person name="Garcia A.C."/>
            <person name="Gardiner A."/>
            <person name="Garfield D.A."/>
            <person name="Garvin B.E."/>
            <person name="Gibson G."/>
            <person name="Gilbert D."/>
            <person name="Gnerre S."/>
            <person name="Godfrey J."/>
            <person name="Good R."/>
            <person name="Gotea V."/>
            <person name="Gravely B."/>
            <person name="Greenberg A.J."/>
            <person name="Griffiths-Jones S."/>
            <person name="Gross S."/>
            <person name="Guigo R."/>
            <person name="Gustafson E.A."/>
            <person name="Haerty W."/>
            <person name="Hahn M.W."/>
            <person name="Halligan D.L."/>
            <person name="Halpern A.L."/>
            <person name="Halter G.M."/>
            <person name="Han M.V."/>
            <person name="Heger A."/>
            <person name="Hillier L."/>
            <person name="Hinrichs A.S."/>
            <person name="Holmes I."/>
            <person name="Hoskins R.A."/>
            <person name="Hubisz M.J."/>
            <person name="Hultmark D."/>
            <person name="Huntley M.A."/>
            <person name="Jaffe D.B."/>
            <person name="Jagadeeshan S."/>
            <person name="Jeck W.R."/>
            <person name="Johnson J."/>
            <person name="Jones C.D."/>
            <person name="Jordan W.C."/>
            <person name="Karpen G.H."/>
            <person name="Kataoka E."/>
            <person name="Keightley P.D."/>
            <person name="Kheradpour P."/>
            <person name="Kirkness E.F."/>
            <person name="Koerich L.B."/>
            <person name="Kristiansen K."/>
            <person name="Kudrna D."/>
            <person name="Kulathinal R.J."/>
            <person name="Kumar S."/>
            <person name="Kwok R."/>
            <person name="Lander E."/>
            <person name="Langley C.H."/>
            <person name="Lapoint R."/>
            <person name="Lazzaro B.P."/>
            <person name="Lee S.J."/>
            <person name="Levesque L."/>
            <person name="Li R."/>
            <person name="Lin C.F."/>
            <person name="Lin M.F."/>
            <person name="Lindblad-Toh K."/>
            <person name="Llopart A."/>
            <person name="Long M."/>
            <person name="Low L."/>
            <person name="Lozovsky E."/>
            <person name="Lu J."/>
            <person name="Luo M."/>
            <person name="Machado C.A."/>
            <person name="Makalowski W."/>
            <person name="Marzo M."/>
            <person name="Matsuda M."/>
            <person name="Matzkin L."/>
            <person name="McAllister B."/>
            <person name="McBride C.S."/>
            <person name="McKernan B."/>
            <person name="McKernan K."/>
            <person name="Mendez-Lago M."/>
            <person name="Minx P."/>
            <person name="Mollenhauer M.U."/>
            <person name="Montooth K."/>
            <person name="Mount S.M."/>
            <person name="Mu X."/>
            <person name="Myers E."/>
            <person name="Negre B."/>
            <person name="Newfeld S."/>
            <person name="Nielsen R."/>
            <person name="Noor M.A."/>
            <person name="O'Grady P."/>
            <person name="Pachter L."/>
            <person name="Papaceit M."/>
            <person name="Parisi M.J."/>
            <person name="Parisi M."/>
            <person name="Parts L."/>
            <person name="Pedersen J.S."/>
            <person name="Pesole G."/>
            <person name="Phillippy A.M."/>
            <person name="Ponting C.P."/>
            <person name="Pop M."/>
            <person name="Porcelli D."/>
            <person name="Powell J.R."/>
            <person name="Prohaska S."/>
            <person name="Pruitt K."/>
            <person name="Puig M."/>
            <person name="Quesneville H."/>
            <person name="Ram K.R."/>
            <person name="Rand D."/>
            <person name="Rasmussen M.D."/>
            <person name="Reed L.K."/>
            <person name="Reenan R."/>
            <person name="Reily A."/>
            <person name="Remington K.A."/>
            <person name="Rieger T.T."/>
            <person name="Ritchie M.G."/>
            <person name="Robin C."/>
            <person name="Rogers Y.H."/>
            <person name="Rohde C."/>
            <person name="Rozas J."/>
            <person name="Rubenfield M.J."/>
            <person name="Ruiz A."/>
            <person name="Russo S."/>
            <person name="Salzberg S.L."/>
            <person name="Sanchez-Gracia A."/>
            <person name="Saranga D.J."/>
            <person name="Sato H."/>
            <person name="Schaeffer S.W."/>
            <person name="Schatz M.C."/>
            <person name="Schlenke T."/>
            <person name="Schwartz R."/>
            <person name="Segarra C."/>
            <person name="Singh R.S."/>
            <person name="Sirot L."/>
            <person name="Sirota M."/>
            <person name="Sisneros N.B."/>
            <person name="Smith C.D."/>
            <person name="Smith T.F."/>
            <person name="Spieth J."/>
            <person name="Stage D.E."/>
            <person name="Stark A."/>
            <person name="Stephan W."/>
            <person name="Strausberg R.L."/>
            <person name="Strempel S."/>
            <person name="Sturgill D."/>
            <person name="Sutton G."/>
            <person name="Sutton G.G."/>
            <person name="Tao W."/>
            <person name="Teichmann S."/>
            <person name="Tobari Y.N."/>
            <person name="Tomimura Y."/>
            <person name="Tsolas J.M."/>
            <person name="Valente V.L."/>
            <person name="Venter E."/>
            <person name="Venter J.C."/>
            <person name="Vicario S."/>
            <person name="Vieira F.G."/>
            <person name="Vilella A.J."/>
            <person name="Villasante A."/>
            <person name="Walenz B."/>
            <person name="Wang J."/>
            <person name="Wasserman M."/>
            <person name="Watts T."/>
            <person name="Wilson D."/>
            <person name="Wilson R.K."/>
            <person name="Wing R.A."/>
            <person name="Wolfner M.F."/>
            <person name="Wong A."/>
            <person name="Wong G.K."/>
            <person name="Wu C.I."/>
            <person name="Wu G."/>
            <person name="Yamamoto D."/>
            <person name="Yang H.P."/>
            <person name="Yang S.P."/>
            <person name="Yorke J.A."/>
            <person name="Yoshida K."/>
            <person name="Zdobnov E."/>
            <person name="Zhang P."/>
            <person name="Zhang Y."/>
            <person name="Zimin A.V."/>
            <person name="Baldwin J."/>
            <person name="Abdouelleil A."/>
            <person name="Abdulkadir J."/>
            <person name="Abebe A."/>
            <person name="Abera B."/>
            <person name="Abreu J."/>
            <person name="Acer S.C."/>
            <person name="Aftuck L."/>
            <person name="Alexander A."/>
            <person name="An P."/>
            <person name="Anderson E."/>
            <person name="Anderson S."/>
            <person name="Arachi H."/>
            <person name="Azer M."/>
            <person name="Bachantsang P."/>
            <person name="Barry A."/>
            <person name="Bayul T."/>
            <person name="Berlin A."/>
            <person name="Bessette D."/>
            <person name="Bloom T."/>
            <person name="Blye J."/>
            <person name="Boguslavskiy L."/>
            <person name="Bonnet C."/>
            <person name="Boukhgalter B."/>
            <person name="Bourzgui I."/>
            <person name="Brown A."/>
            <person name="Cahill P."/>
            <person name="Channer S."/>
            <person name="Cheshatsang Y."/>
            <person name="Chuda L."/>
            <person name="Citroen M."/>
            <person name="Collymore A."/>
            <person name="Cooke P."/>
            <person name="Costello M."/>
            <person name="D'Aco K."/>
            <person name="Daza R."/>
            <person name="De Haan G."/>
            <person name="DeGray S."/>
            <person name="DeMaso C."/>
            <person name="Dhargay N."/>
            <person name="Dooley K."/>
            <person name="Dooley E."/>
            <person name="Doricent M."/>
            <person name="Dorje P."/>
            <person name="Dorjee K."/>
            <person name="Dupes A."/>
            <person name="Elong R."/>
            <person name="Falk J."/>
            <person name="Farina A."/>
            <person name="Faro S."/>
            <person name="Ferguson D."/>
            <person name="Fisher S."/>
            <person name="Foley C.D."/>
            <person name="Franke A."/>
            <person name="Friedrich D."/>
            <person name="Gadbois L."/>
            <person name="Gearin G."/>
            <person name="Gearin C.R."/>
            <person name="Giannoukos G."/>
            <person name="Goode T."/>
            <person name="Graham J."/>
            <person name="Grandbois E."/>
            <person name="Grewal S."/>
            <person name="Gyaltsen K."/>
            <person name="Hafez N."/>
            <person name="Hagos B."/>
            <person name="Hall J."/>
            <person name="Henson C."/>
            <person name="Hollinger A."/>
            <person name="Honan T."/>
            <person name="Huard M.D."/>
            <person name="Hughes L."/>
            <person name="Hurhula B."/>
            <person name="Husby M.E."/>
            <person name="Kamat A."/>
            <person name="Kanga B."/>
            <person name="Kashin S."/>
            <person name="Khazanovich D."/>
            <person name="Kisner P."/>
            <person name="Lance K."/>
            <person name="Lara M."/>
            <person name="Lee W."/>
            <person name="Lennon N."/>
            <person name="Letendre F."/>
            <person name="LeVine R."/>
            <person name="Lipovsky A."/>
            <person name="Liu X."/>
            <person name="Liu J."/>
            <person name="Liu S."/>
            <person name="Lokyitsang T."/>
            <person name="Lokyitsang Y."/>
            <person name="Lubonja R."/>
            <person name="Lui A."/>
            <person name="MacDonald P."/>
            <person name="Magnisalis V."/>
            <person name="Maru K."/>
            <person name="Matthews C."/>
            <person name="McCusker W."/>
            <person name="McDonough S."/>
            <person name="Mehta T."/>
            <person name="Meldrim J."/>
            <person name="Meneus L."/>
            <person name="Mihai O."/>
            <person name="Mihalev A."/>
            <person name="Mihova T."/>
            <person name="Mittelman R."/>
            <person name="Mlenga V."/>
            <person name="Montmayeur A."/>
            <person name="Mulrain L."/>
            <person name="Navidi A."/>
            <person name="Naylor J."/>
            <person name="Negash T."/>
            <person name="Nguyen T."/>
            <person name="Nguyen N."/>
            <person name="Nicol R."/>
            <person name="Norbu C."/>
            <person name="Norbu N."/>
            <person name="Novod N."/>
            <person name="O'Neill B."/>
            <person name="Osman S."/>
            <person name="Markiewicz E."/>
            <person name="Oyono O.L."/>
            <person name="Patti C."/>
            <person name="Phunkhang P."/>
            <person name="Pierre F."/>
            <person name="Priest M."/>
            <person name="Raghuraman S."/>
            <person name="Rege F."/>
            <person name="Reyes R."/>
            <person name="Rise C."/>
            <person name="Rogov P."/>
            <person name="Ross K."/>
            <person name="Ryan E."/>
            <person name="Settipalli S."/>
            <person name="Shea T."/>
            <person name="Sherpa N."/>
            <person name="Shi L."/>
            <person name="Shih D."/>
            <person name="Sparrow T."/>
            <person name="Spaulding J."/>
            <person name="Stalker J."/>
            <person name="Stange-Thomann N."/>
            <person name="Stavropoulos S."/>
            <person name="Stone C."/>
            <person name="Strader C."/>
            <person name="Tesfaye S."/>
            <person name="Thomson T."/>
            <person name="Thoulutsang Y."/>
            <person name="Thoulutsang D."/>
            <person name="Topham K."/>
            <person name="Topping I."/>
            <person name="Tsamla T."/>
            <person name="Vassiliev H."/>
            <person name="Vo A."/>
            <person name="Wangchuk T."/>
            <person name="Wangdi T."/>
            <person name="Weiand M."/>
            <person name="Wilkinson J."/>
            <person name="Wilson A."/>
            <person name="Yadav S."/>
            <person name="Young G."/>
            <person name="Yu Q."/>
            <person name="Zembek L."/>
            <person name="Zhong D."/>
            <person name="Zimmer A."/>
            <person name="Zwirko Z."/>
            <person name="Jaffe D.B."/>
            <person name="Alvarez P."/>
            <person name="Brockman W."/>
            <person name="Butler J."/>
            <person name="Chin C."/>
            <person name="Gnerre S."/>
            <person name="Grabherr M."/>
            <person name="Kleber M."/>
            <person name="Mauceli E."/>
            <person name="MacCallum I."/>
        </authorList>
    </citation>
    <scope>NUCLEOTIDE SEQUENCE [LARGE SCALE GENOMIC DNA]</scope>
    <source>
        <strain evidence="12">Tucson 14030-0811.24</strain>
    </source>
</reference>
<dbReference type="FunFam" id="3.90.780.10:FF:000001">
    <property type="entry name" value="NT5E isoform 3"/>
    <property type="match status" value="2"/>
</dbReference>
<dbReference type="InterPro" id="IPR036907">
    <property type="entry name" value="5'-Nucleotdase_C_sf"/>
</dbReference>
<dbReference type="HOGENOM" id="CLU_005854_7_1_1"/>
<evidence type="ECO:0000256" key="1">
    <source>
        <dbReference type="ARBA" id="ARBA00000815"/>
    </source>
</evidence>
<dbReference type="GO" id="GO:0008253">
    <property type="term" value="F:5'-nucleotidase activity"/>
    <property type="evidence" value="ECO:0007669"/>
    <property type="project" value="UniProtKB-EC"/>
</dbReference>
<dbReference type="PANTHER" id="PTHR11575">
    <property type="entry name" value="5'-NUCLEOTIDASE-RELATED"/>
    <property type="match status" value="1"/>
</dbReference>
<dbReference type="InterPro" id="IPR008334">
    <property type="entry name" value="5'-Nucleotdase_C"/>
</dbReference>
<keyword evidence="6" id="KW-0547">Nucleotide-binding</keyword>
<evidence type="ECO:0000256" key="3">
    <source>
        <dbReference type="ARBA" id="ARBA00012643"/>
    </source>
</evidence>
<dbReference type="SUPFAM" id="SSF56300">
    <property type="entry name" value="Metallo-dependent phosphatases"/>
    <property type="match status" value="2"/>
</dbReference>
<dbReference type="eggNOG" id="KOG4419">
    <property type="taxonomic scope" value="Eukaryota"/>
</dbReference>
<dbReference type="AlphaFoldDB" id="B4NNE5"/>
<dbReference type="GO" id="GO:0046872">
    <property type="term" value="F:metal ion binding"/>
    <property type="evidence" value="ECO:0007669"/>
    <property type="project" value="UniProtKB-KW"/>
</dbReference>